<feature type="transmembrane region" description="Helical" evidence="1">
    <location>
        <begin position="71"/>
        <end position="89"/>
    </location>
</feature>
<sequence length="188" mass="21749">MAKAKNKEKRELTFEDKFFIFKFVFLIFAVVTLVSFFTVASIKLSDTVKFNNDLDGFPIASDLDKETYTPIVFMFIFAAIFAVSIVFLITSFKIAKFQNIYYGLFIAIVIILFITLYFFYAEKILYYANLYQNDPAWNIINNIPGIEIVEKYTVDDIIMLVIAFITLAINGIYLLFINSVSISDERLE</sequence>
<keyword evidence="1" id="KW-0812">Transmembrane</keyword>
<organism evidence="2 3">
    <name type="scientific">Candidatus Hepatoplasma crinochetorum Av</name>
    <dbReference type="NCBI Taxonomy" id="1427984"/>
    <lineage>
        <taxon>Bacteria</taxon>
        <taxon>Bacillati</taxon>
        <taxon>Mycoplasmatota</taxon>
        <taxon>Mollicutes</taxon>
        <taxon>Candidatus Hepatoplasmataceae</taxon>
        <taxon>Candidatus Hepatoplasma</taxon>
    </lineage>
</organism>
<dbReference type="Proteomes" id="UP000019450">
    <property type="component" value="Chromosome"/>
</dbReference>
<dbReference type="KEGG" id="hcr:X271_00423"/>
<reference evidence="2 3" key="1">
    <citation type="journal article" date="2014" name="Genome Biol. Evol.">
        <title>Phylogenomics of "Candidatus Hepatoplasma crinochetorum," a Lineage of Mollicutes Associated with Noninsect Arthropods.</title>
        <authorList>
            <person name="Leclercq S."/>
            <person name="Dittmer J."/>
            <person name="Bouchon D."/>
            <person name="Cordaux R."/>
        </authorList>
    </citation>
    <scope>NUCLEOTIDE SEQUENCE [LARGE SCALE GENOMIC DNA]</scope>
    <source>
        <strain evidence="2 3">Av</strain>
    </source>
</reference>
<keyword evidence="3" id="KW-1185">Reference proteome</keyword>
<dbReference type="EMBL" id="CP006932">
    <property type="protein sequence ID" value="AHK22528.1"/>
    <property type="molecule type" value="Genomic_DNA"/>
</dbReference>
<feature type="transmembrane region" description="Helical" evidence="1">
    <location>
        <begin position="157"/>
        <end position="176"/>
    </location>
</feature>
<gene>
    <name evidence="2" type="ORF">X271_00423</name>
</gene>
<dbReference type="RefSeq" id="WP_128824177.1">
    <property type="nucleotide sequence ID" value="NZ_CP006932.1"/>
</dbReference>
<accession>W8GG24</accession>
<evidence type="ECO:0000313" key="2">
    <source>
        <dbReference type="EMBL" id="AHK22528.1"/>
    </source>
</evidence>
<feature type="transmembrane region" description="Helical" evidence="1">
    <location>
        <begin position="101"/>
        <end position="120"/>
    </location>
</feature>
<protein>
    <submittedName>
        <fullName evidence="2">Uncharacterized protein</fullName>
    </submittedName>
</protein>
<dbReference type="AlphaFoldDB" id="W8GG24"/>
<dbReference type="STRING" id="1427984.X271_00423"/>
<evidence type="ECO:0000256" key="1">
    <source>
        <dbReference type="SAM" id="Phobius"/>
    </source>
</evidence>
<feature type="transmembrane region" description="Helical" evidence="1">
    <location>
        <begin position="20"/>
        <end position="42"/>
    </location>
</feature>
<dbReference type="HOGENOM" id="CLU_1438661_0_0_14"/>
<name>W8GG24_9MOLU</name>
<keyword evidence="1" id="KW-1133">Transmembrane helix</keyword>
<proteinExistence type="predicted"/>
<keyword evidence="1" id="KW-0472">Membrane</keyword>
<evidence type="ECO:0000313" key="3">
    <source>
        <dbReference type="Proteomes" id="UP000019450"/>
    </source>
</evidence>